<sequence length="561" mass="61660">MNAERLKQLSSLLPKNSAGAAPEVLTEDSPGYLLKSQVFNTKFQFRPAAIVLVETPEQVSEIVKFANRFPTEITLRVRSGGHDHEGECSGTATLLMDFSKMNSVTVTRQDAGTEDQPIVSIGAGARFRHIKPILDSQNLGIAHGTCETVGIAGYTLGGGWGPWTRLYGMGCERLIGATLVLGNGEIVTLRPDAPADSPEAKLLWALRGGGGFSYGIVTELRFKAFKLPENLCSFNLRCMDAWPHRPALEILQCWEKAITGNDNPRLIGTNLKVVATHLPAGQEPDPQAVLDCTFNGYFAGTEQEARDMITRYFGLQPLGACVVQVHRAPANGLRAAVRSNQWHFESWDRNVPSQVQRLKRLATGSTPINPDIPLDGDGPAPHKITSRLAEASGWNDEGRKALICALQSSLVPTPDEVGGKSNNFAITQYITLGAITGPFYATYDKSQQPPSAFPYKDRLFTIQFQAWWNQYLNADGVPTASCSEIEHGVLANRPWDNRAEDWIEACRDYPIPGTGGAFISFKDSSVRTQIYFDESYAALREVKQTCSMDKHVLFRSRKTII</sequence>
<name>A0A085WXD8_9BACT</name>
<comment type="similarity">
    <text evidence="2">Belongs to the oxygen-dependent FAD-linked oxidoreductase family.</text>
</comment>
<dbReference type="InterPro" id="IPR016166">
    <property type="entry name" value="FAD-bd_PCMH"/>
</dbReference>
<dbReference type="PANTHER" id="PTHR42973">
    <property type="entry name" value="BINDING OXIDOREDUCTASE, PUTATIVE (AFU_ORTHOLOGUE AFUA_1G17690)-RELATED"/>
    <property type="match status" value="1"/>
</dbReference>
<dbReference type="SUPFAM" id="SSF56176">
    <property type="entry name" value="FAD-binding/transporter-associated domain-like"/>
    <property type="match status" value="1"/>
</dbReference>
<dbReference type="PANTHER" id="PTHR42973:SF39">
    <property type="entry name" value="FAD-BINDING PCMH-TYPE DOMAIN-CONTAINING PROTEIN"/>
    <property type="match status" value="1"/>
</dbReference>
<dbReference type="InterPro" id="IPR006094">
    <property type="entry name" value="Oxid_FAD_bind_N"/>
</dbReference>
<dbReference type="GO" id="GO:0016491">
    <property type="term" value="F:oxidoreductase activity"/>
    <property type="evidence" value="ECO:0007669"/>
    <property type="project" value="UniProtKB-KW"/>
</dbReference>
<dbReference type="PROSITE" id="PS51387">
    <property type="entry name" value="FAD_PCMH"/>
    <property type="match status" value="1"/>
</dbReference>
<evidence type="ECO:0000256" key="4">
    <source>
        <dbReference type="ARBA" id="ARBA00022827"/>
    </source>
</evidence>
<dbReference type="InterPro" id="IPR016169">
    <property type="entry name" value="FAD-bd_PCMH_sub2"/>
</dbReference>
<feature type="domain" description="FAD-binding PCMH-type" evidence="6">
    <location>
        <begin position="43"/>
        <end position="227"/>
    </location>
</feature>
<gene>
    <name evidence="7" type="ORF">DB31_0613</name>
</gene>
<dbReference type="Gene3D" id="3.30.465.10">
    <property type="match status" value="1"/>
</dbReference>
<evidence type="ECO:0000256" key="1">
    <source>
        <dbReference type="ARBA" id="ARBA00001974"/>
    </source>
</evidence>
<reference evidence="7 8" key="1">
    <citation type="submission" date="2014-04" db="EMBL/GenBank/DDBJ databases">
        <title>Genome assembly of Hyalangium minutum DSM 14724.</title>
        <authorList>
            <person name="Sharma G."/>
            <person name="Subramanian S."/>
        </authorList>
    </citation>
    <scope>NUCLEOTIDE SEQUENCE [LARGE SCALE GENOMIC DNA]</scope>
    <source>
        <strain evidence="7 8">DSM 14724</strain>
    </source>
</reference>
<evidence type="ECO:0000256" key="5">
    <source>
        <dbReference type="ARBA" id="ARBA00023002"/>
    </source>
</evidence>
<comment type="cofactor">
    <cofactor evidence="1">
        <name>FAD</name>
        <dbReference type="ChEBI" id="CHEBI:57692"/>
    </cofactor>
</comment>
<evidence type="ECO:0000313" key="7">
    <source>
        <dbReference type="EMBL" id="KFE72351.1"/>
    </source>
</evidence>
<dbReference type="STRING" id="394096.DB31_0613"/>
<dbReference type="EMBL" id="JMCB01000001">
    <property type="protein sequence ID" value="KFE72351.1"/>
    <property type="molecule type" value="Genomic_DNA"/>
</dbReference>
<comment type="caution">
    <text evidence="7">The sequence shown here is derived from an EMBL/GenBank/DDBJ whole genome shotgun (WGS) entry which is preliminary data.</text>
</comment>
<keyword evidence="8" id="KW-1185">Reference proteome</keyword>
<dbReference type="Pfam" id="PF01565">
    <property type="entry name" value="FAD_binding_4"/>
    <property type="match status" value="1"/>
</dbReference>
<evidence type="ECO:0000256" key="3">
    <source>
        <dbReference type="ARBA" id="ARBA00022630"/>
    </source>
</evidence>
<dbReference type="GO" id="GO:0071949">
    <property type="term" value="F:FAD binding"/>
    <property type="evidence" value="ECO:0007669"/>
    <property type="project" value="InterPro"/>
</dbReference>
<dbReference type="AlphaFoldDB" id="A0A085WXD8"/>
<keyword evidence="5" id="KW-0560">Oxidoreductase</keyword>
<keyword evidence="4" id="KW-0274">FAD</keyword>
<organism evidence="7 8">
    <name type="scientific">Hyalangium minutum</name>
    <dbReference type="NCBI Taxonomy" id="394096"/>
    <lineage>
        <taxon>Bacteria</taxon>
        <taxon>Pseudomonadati</taxon>
        <taxon>Myxococcota</taxon>
        <taxon>Myxococcia</taxon>
        <taxon>Myxococcales</taxon>
        <taxon>Cystobacterineae</taxon>
        <taxon>Archangiaceae</taxon>
        <taxon>Hyalangium</taxon>
    </lineage>
</organism>
<proteinExistence type="inferred from homology"/>
<evidence type="ECO:0000259" key="6">
    <source>
        <dbReference type="PROSITE" id="PS51387"/>
    </source>
</evidence>
<dbReference type="Proteomes" id="UP000028725">
    <property type="component" value="Unassembled WGS sequence"/>
</dbReference>
<dbReference type="InterPro" id="IPR050416">
    <property type="entry name" value="FAD-linked_Oxidoreductase"/>
</dbReference>
<dbReference type="InterPro" id="IPR036318">
    <property type="entry name" value="FAD-bd_PCMH-like_sf"/>
</dbReference>
<dbReference type="OrthoDB" id="9775082at2"/>
<protein>
    <submittedName>
        <fullName evidence="7">Putative oxidoreductase</fullName>
    </submittedName>
</protein>
<accession>A0A085WXD8</accession>
<keyword evidence="3" id="KW-0285">Flavoprotein</keyword>
<evidence type="ECO:0000256" key="2">
    <source>
        <dbReference type="ARBA" id="ARBA00005466"/>
    </source>
</evidence>
<dbReference type="RefSeq" id="WP_044181557.1">
    <property type="nucleotide sequence ID" value="NZ_JMCB01000001.1"/>
</dbReference>
<evidence type="ECO:0000313" key="8">
    <source>
        <dbReference type="Proteomes" id="UP000028725"/>
    </source>
</evidence>